<evidence type="ECO:0000313" key="1">
    <source>
        <dbReference type="EMBL" id="MBB3948210.1"/>
    </source>
</evidence>
<comment type="caution">
    <text evidence="1">The sequence shown here is derived from an EMBL/GenBank/DDBJ whole genome shotgun (WGS) entry which is preliminary data.</text>
</comment>
<proteinExistence type="predicted"/>
<reference evidence="1 2" key="1">
    <citation type="submission" date="2020-08" db="EMBL/GenBank/DDBJ databases">
        <title>Genomic Encyclopedia of Type Strains, Phase IV (KMG-IV): sequencing the most valuable type-strain genomes for metagenomic binning, comparative biology and taxonomic classification.</title>
        <authorList>
            <person name="Goeker M."/>
        </authorList>
    </citation>
    <scope>NUCLEOTIDE SEQUENCE [LARGE SCALE GENOMIC DNA]</scope>
    <source>
        <strain evidence="1 2">DSM 26438</strain>
    </source>
</reference>
<dbReference type="GO" id="GO:0019748">
    <property type="term" value="P:secondary metabolic process"/>
    <property type="evidence" value="ECO:0007669"/>
    <property type="project" value="InterPro"/>
</dbReference>
<dbReference type="AlphaFoldDB" id="A0A7W6CGF8"/>
<dbReference type="Pfam" id="PF04655">
    <property type="entry name" value="APH_6_hur"/>
    <property type="match status" value="1"/>
</dbReference>
<keyword evidence="2" id="KW-1185">Reference proteome</keyword>
<dbReference type="InterPro" id="IPR006748">
    <property type="entry name" value="NH2Glyco/OHUrea_AB-resist_kin"/>
</dbReference>
<dbReference type="EMBL" id="JACIDV010000016">
    <property type="protein sequence ID" value="MBB3948210.1"/>
    <property type="molecule type" value="Genomic_DNA"/>
</dbReference>
<sequence>MSDTSDNSRIPDDLARRWSISSAFLIADTPSSLVYRVTLESGAAAILKSLKPRGMGERPGIAYLHWRGGNGAVRLLAQAETVCLIEDAGDTTLRTHRLAHDETASNTIILDVLAKLHAPGNRIPKGLTSLDRHFKALFARADIESDMRIKDALRFSAHLASTLLADQSDIKALHGDLHHDNIISGESRGWLAIDPQGLVGDPAYDVANIFGNPIGALPDIIDPYRIRSLARIFAGALGCTEDKVLRYAIAHAGLSICWSLEDDVALDDSKNARERLAFIDVARSLL</sequence>
<organism evidence="1 2">
    <name type="scientific">Rhizobium skierniewicense</name>
    <dbReference type="NCBI Taxonomy" id="984260"/>
    <lineage>
        <taxon>Bacteria</taxon>
        <taxon>Pseudomonadati</taxon>
        <taxon>Pseudomonadota</taxon>
        <taxon>Alphaproteobacteria</taxon>
        <taxon>Hyphomicrobiales</taxon>
        <taxon>Rhizobiaceae</taxon>
        <taxon>Rhizobium/Agrobacterium group</taxon>
        <taxon>Rhizobium</taxon>
    </lineage>
</organism>
<dbReference type="SUPFAM" id="SSF56112">
    <property type="entry name" value="Protein kinase-like (PK-like)"/>
    <property type="match status" value="1"/>
</dbReference>
<dbReference type="GO" id="GO:0050300">
    <property type="term" value="F:aminoglycoside 6-kinase activity"/>
    <property type="evidence" value="ECO:0007669"/>
    <property type="project" value="UniProtKB-EC"/>
</dbReference>
<accession>A0A7W6CGF8</accession>
<gene>
    <name evidence="1" type="ORF">GGQ73_004186</name>
</gene>
<dbReference type="Gene3D" id="3.90.1200.10">
    <property type="match status" value="1"/>
</dbReference>
<dbReference type="InterPro" id="IPR011009">
    <property type="entry name" value="Kinase-like_dom_sf"/>
</dbReference>
<protein>
    <submittedName>
        <fullName evidence="1">Streptomycin 6-kinase</fullName>
        <ecNumber evidence="1">2.7.1.72</ecNumber>
    </submittedName>
</protein>
<keyword evidence="1" id="KW-0808">Transferase</keyword>
<dbReference type="Proteomes" id="UP000565286">
    <property type="component" value="Unassembled WGS sequence"/>
</dbReference>
<dbReference type="RefSeq" id="WP_183897629.1">
    <property type="nucleotide sequence ID" value="NZ_JACIDV010000016.1"/>
</dbReference>
<dbReference type="EC" id="2.7.1.72" evidence="1"/>
<name>A0A7W6CGF8_9HYPH</name>
<keyword evidence="1" id="KW-0418">Kinase</keyword>
<evidence type="ECO:0000313" key="2">
    <source>
        <dbReference type="Proteomes" id="UP000565286"/>
    </source>
</evidence>